<feature type="domain" description="DJ-1/PfpI" evidence="2">
    <location>
        <begin position="6"/>
        <end position="174"/>
    </location>
</feature>
<dbReference type="InterPro" id="IPR006286">
    <property type="entry name" value="C56_PfpI-like"/>
</dbReference>
<dbReference type="NCBIfam" id="TIGR01382">
    <property type="entry name" value="PfpI"/>
    <property type="match status" value="1"/>
</dbReference>
<dbReference type="AlphaFoldDB" id="A0A542Z8K6"/>
<dbReference type="GO" id="GO:0006508">
    <property type="term" value="P:proteolysis"/>
    <property type="evidence" value="ECO:0007669"/>
    <property type="project" value="UniProtKB-KW"/>
</dbReference>
<accession>A0A542Z8K6</accession>
<keyword evidence="3" id="KW-0378">Hydrolase</keyword>
<dbReference type="CDD" id="cd03134">
    <property type="entry name" value="GATase1_PfpI_like"/>
    <property type="match status" value="1"/>
</dbReference>
<dbReference type="Pfam" id="PF01965">
    <property type="entry name" value="DJ-1_PfpI"/>
    <property type="match status" value="1"/>
</dbReference>
<dbReference type="Proteomes" id="UP000316196">
    <property type="component" value="Unassembled WGS sequence"/>
</dbReference>
<evidence type="ECO:0000313" key="4">
    <source>
        <dbReference type="Proteomes" id="UP000316196"/>
    </source>
</evidence>
<dbReference type="EMBL" id="VFOR01000004">
    <property type="protein sequence ID" value="TQL56645.1"/>
    <property type="molecule type" value="Genomic_DNA"/>
</dbReference>
<gene>
    <name evidence="3" type="ORF">FB460_2539</name>
</gene>
<sequence length="185" mass="19491">MATDTKKVAFLVAAEGIEEVELTSPWKAVEDAGFTPTLVSPASGEVQAFNHLDRSNTYPVDVEVSATSVDDYDALVLPGGVANPDLLRTDADAVQFVKDFVLSGKPVAAICHGPWVLAEADVISGRRVTSYPSIRTDLRNAGADVVDERVVTDGNLITSRNPDDLDAFNGAVIEALNHGPKSAGA</sequence>
<comment type="similarity">
    <text evidence="1">Belongs to the peptidase C56 family.</text>
</comment>
<keyword evidence="4" id="KW-1185">Reference proteome</keyword>
<name>A0A542Z8K6_9ACTN</name>
<evidence type="ECO:0000259" key="2">
    <source>
        <dbReference type="Pfam" id="PF01965"/>
    </source>
</evidence>
<dbReference type="RefSeq" id="WP_142094546.1">
    <property type="nucleotide sequence ID" value="NZ_BAAAMD010000002.1"/>
</dbReference>
<dbReference type="InterPro" id="IPR002818">
    <property type="entry name" value="DJ-1/PfpI"/>
</dbReference>
<dbReference type="InterPro" id="IPR029062">
    <property type="entry name" value="Class_I_gatase-like"/>
</dbReference>
<dbReference type="PROSITE" id="PS51276">
    <property type="entry name" value="PEPTIDASE_C56_PFPI"/>
    <property type="match status" value="1"/>
</dbReference>
<dbReference type="OrthoDB" id="9792284at2"/>
<dbReference type="SUPFAM" id="SSF52317">
    <property type="entry name" value="Class I glutamine amidotransferase-like"/>
    <property type="match status" value="1"/>
</dbReference>
<dbReference type="GO" id="GO:0008233">
    <property type="term" value="F:peptidase activity"/>
    <property type="evidence" value="ECO:0007669"/>
    <property type="project" value="UniProtKB-KW"/>
</dbReference>
<evidence type="ECO:0000313" key="3">
    <source>
        <dbReference type="EMBL" id="TQL56645.1"/>
    </source>
</evidence>
<comment type="caution">
    <text evidence="3">The sequence shown here is derived from an EMBL/GenBank/DDBJ whole genome shotgun (WGS) entry which is preliminary data.</text>
</comment>
<organism evidence="3 4">
    <name type="scientific">Propioniferax innocua</name>
    <dbReference type="NCBI Taxonomy" id="1753"/>
    <lineage>
        <taxon>Bacteria</taxon>
        <taxon>Bacillati</taxon>
        <taxon>Actinomycetota</taxon>
        <taxon>Actinomycetes</taxon>
        <taxon>Propionibacteriales</taxon>
        <taxon>Propionibacteriaceae</taxon>
        <taxon>Propioniferax</taxon>
    </lineage>
</organism>
<dbReference type="PANTHER" id="PTHR42733:SF12">
    <property type="entry name" value="PROTEINASE"/>
    <property type="match status" value="1"/>
</dbReference>
<proteinExistence type="inferred from homology"/>
<keyword evidence="3" id="KW-0645">Protease</keyword>
<evidence type="ECO:0000256" key="1">
    <source>
        <dbReference type="ARBA" id="ARBA00008542"/>
    </source>
</evidence>
<dbReference type="Gene3D" id="3.40.50.880">
    <property type="match status" value="1"/>
</dbReference>
<protein>
    <submittedName>
        <fullName evidence="3">Protease I</fullName>
    </submittedName>
</protein>
<dbReference type="PANTHER" id="PTHR42733">
    <property type="entry name" value="DJ-1 PROTEIN"/>
    <property type="match status" value="1"/>
</dbReference>
<reference evidence="3 4" key="1">
    <citation type="submission" date="2019-06" db="EMBL/GenBank/DDBJ databases">
        <title>Sequencing the genomes of 1000 actinobacteria strains.</title>
        <authorList>
            <person name="Klenk H.-P."/>
        </authorList>
    </citation>
    <scope>NUCLEOTIDE SEQUENCE [LARGE SCALE GENOMIC DNA]</scope>
    <source>
        <strain evidence="3 4">DSM 8251</strain>
    </source>
</reference>